<dbReference type="InterPro" id="IPR001509">
    <property type="entry name" value="Epimerase_deHydtase"/>
</dbReference>
<evidence type="ECO:0000259" key="2">
    <source>
        <dbReference type="Pfam" id="PF01370"/>
    </source>
</evidence>
<dbReference type="Pfam" id="PF01370">
    <property type="entry name" value="Epimerase"/>
    <property type="match status" value="1"/>
</dbReference>
<feature type="domain" description="NAD-dependent epimerase/dehydratase" evidence="2">
    <location>
        <begin position="3"/>
        <end position="211"/>
    </location>
</feature>
<keyword evidence="5" id="KW-1185">Reference proteome</keyword>
<evidence type="ECO:0000259" key="3">
    <source>
        <dbReference type="Pfam" id="PF08338"/>
    </source>
</evidence>
<dbReference type="Gene3D" id="3.40.50.720">
    <property type="entry name" value="NAD(P)-binding Rossmann-like Domain"/>
    <property type="match status" value="1"/>
</dbReference>
<proteinExistence type="inferred from homology"/>
<evidence type="ECO:0000313" key="5">
    <source>
        <dbReference type="Proteomes" id="UP000029267"/>
    </source>
</evidence>
<reference evidence="4 5" key="1">
    <citation type="journal article" date="2014" name="Genome Announc.">
        <title>Draft Genome Sequence of Geobacillus icigianus Strain G1w1T Isolated from Hot Springs in the Valley of Geysers, Kamchatka (Russian Federation).</title>
        <authorList>
            <person name="Bryanskaya A.V."/>
            <person name="Rozanov A.S."/>
            <person name="Logacheva M.D."/>
            <person name="Kotenko A.V."/>
            <person name="Peltek S.E."/>
        </authorList>
    </citation>
    <scope>NUCLEOTIDE SEQUENCE [LARGE SCALE GENOMIC DNA]</scope>
    <source>
        <strain evidence="4 5">G1w1</strain>
    </source>
</reference>
<dbReference type="Pfam" id="PF08338">
    <property type="entry name" value="DUF1731"/>
    <property type="match status" value="1"/>
</dbReference>
<organism evidence="4 5">
    <name type="scientific">Geobacillus icigianus</name>
    <dbReference type="NCBI Taxonomy" id="1430331"/>
    <lineage>
        <taxon>Bacteria</taxon>
        <taxon>Bacillati</taxon>
        <taxon>Bacillota</taxon>
        <taxon>Bacilli</taxon>
        <taxon>Bacillales</taxon>
        <taxon>Anoxybacillaceae</taxon>
        <taxon>Geobacillus</taxon>
    </lineage>
</organism>
<dbReference type="Proteomes" id="UP000029267">
    <property type="component" value="Unassembled WGS sequence"/>
</dbReference>
<dbReference type="EMBL" id="JPYA02000004">
    <property type="protein sequence ID" value="MEB3752123.1"/>
    <property type="molecule type" value="Genomic_DNA"/>
</dbReference>
<evidence type="ECO:0000313" key="4">
    <source>
        <dbReference type="EMBL" id="MEB3752123.1"/>
    </source>
</evidence>
<feature type="domain" description="DUF1731" evidence="3">
    <location>
        <begin position="247"/>
        <end position="293"/>
    </location>
</feature>
<evidence type="ECO:0000256" key="1">
    <source>
        <dbReference type="ARBA" id="ARBA00009353"/>
    </source>
</evidence>
<dbReference type="PANTHER" id="PTHR11092:SF0">
    <property type="entry name" value="EPIMERASE FAMILY PROTEIN SDR39U1"/>
    <property type="match status" value="1"/>
</dbReference>
<comment type="caution">
    <text evidence="4">The sequence shown here is derived from an EMBL/GenBank/DDBJ whole genome shotgun (WGS) entry which is preliminary data.</text>
</comment>
<dbReference type="InterPro" id="IPR010099">
    <property type="entry name" value="SDR39U1"/>
</dbReference>
<dbReference type="NCBIfam" id="TIGR01777">
    <property type="entry name" value="yfcH"/>
    <property type="match status" value="1"/>
</dbReference>
<dbReference type="CDD" id="cd05242">
    <property type="entry name" value="SDR_a8"/>
    <property type="match status" value="1"/>
</dbReference>
<comment type="similarity">
    <text evidence="1">Belongs to the NAD(P)-dependent epimerase/dehydratase family. SDR39U1 subfamily.</text>
</comment>
<dbReference type="RefSeq" id="WP_033018874.1">
    <property type="nucleotide sequence ID" value="NZ_JPYA02000004.1"/>
</dbReference>
<dbReference type="PANTHER" id="PTHR11092">
    <property type="entry name" value="SUGAR NUCLEOTIDE EPIMERASE RELATED"/>
    <property type="match status" value="1"/>
</dbReference>
<dbReference type="SUPFAM" id="SSF51735">
    <property type="entry name" value="NAD(P)-binding Rossmann-fold domains"/>
    <property type="match status" value="1"/>
</dbReference>
<accession>A0ABU6BJC8</accession>
<name>A0ABU6BJC8_9BACL</name>
<dbReference type="InterPro" id="IPR036291">
    <property type="entry name" value="NAD(P)-bd_dom_sf"/>
</dbReference>
<gene>
    <name evidence="4" type="ORF">EP10_002995</name>
</gene>
<protein>
    <submittedName>
        <fullName evidence="4">Epimerase family protein</fullName>
    </submittedName>
</protein>
<sequence length="306" mass="34211">MRIAINGGTGLIGRALALHFSAQGHDVYIFTRSPRPSEGRLHYLSLDDDKRRPDTIDVAVNLAGEPLNRKRWTAKQKERIVASRLQATDAMARYIASLPRHPNVFINASAIGIYGTSDTGTFTEQTNEYGQDFLAKTVQAWEAAARPIEQLGIRTVYARLGVVLARHGGALPMMVKPYRLFVGGPIGSGRQWLSWIHLDDVVRAVSYLIKHETLSGPINFTAPHPVSMNEFGRTVSRLLRRPHWLPVPEAALRLLLGEMSMLVTEGQRVIPEKLLQAGFRFSFPTLEDCLADLLLQQDRQKISKQN</sequence>
<dbReference type="InterPro" id="IPR013549">
    <property type="entry name" value="DUF1731"/>
</dbReference>